<evidence type="ECO:0000313" key="9">
    <source>
        <dbReference type="EMBL" id="KLK91626.1"/>
    </source>
</evidence>
<dbReference type="EMBL" id="LCYG01000052">
    <property type="protein sequence ID" value="KLK91626.1"/>
    <property type="molecule type" value="Genomic_DNA"/>
</dbReference>
<dbReference type="GO" id="GO:0050661">
    <property type="term" value="F:NADP binding"/>
    <property type="evidence" value="ECO:0007669"/>
    <property type="project" value="TreeGrafter"/>
</dbReference>
<feature type="domain" description="Quinate/shikimate 5-dehydrogenase/glutamyl-tRNA reductase" evidence="7">
    <location>
        <begin position="125"/>
        <end position="196"/>
    </location>
</feature>
<dbReference type="RefSeq" id="WP_047190601.1">
    <property type="nucleotide sequence ID" value="NZ_LCYG01000052.1"/>
</dbReference>
<keyword evidence="4" id="KW-0560">Oxidoreductase</keyword>
<dbReference type="Proteomes" id="UP000035489">
    <property type="component" value="Unassembled WGS sequence"/>
</dbReference>
<dbReference type="InterPro" id="IPR022893">
    <property type="entry name" value="Shikimate_DH_fam"/>
</dbReference>
<evidence type="ECO:0000259" key="7">
    <source>
        <dbReference type="Pfam" id="PF01488"/>
    </source>
</evidence>
<evidence type="ECO:0000259" key="8">
    <source>
        <dbReference type="Pfam" id="PF08501"/>
    </source>
</evidence>
<dbReference type="GO" id="GO:0005829">
    <property type="term" value="C:cytosol"/>
    <property type="evidence" value="ECO:0007669"/>
    <property type="project" value="TreeGrafter"/>
</dbReference>
<gene>
    <name evidence="9" type="ORF">AA309_19065</name>
</gene>
<keyword evidence="5" id="KW-0057">Aromatic amino acid biosynthesis</keyword>
<evidence type="ECO:0000256" key="3">
    <source>
        <dbReference type="ARBA" id="ARBA00022857"/>
    </source>
</evidence>
<dbReference type="Pfam" id="PF01488">
    <property type="entry name" value="Shikimate_DH"/>
    <property type="match status" value="1"/>
</dbReference>
<protein>
    <recommendedName>
        <fullName evidence="2">shikimate dehydrogenase (NADP(+))</fullName>
        <ecNumber evidence="2">1.1.1.25</ecNumber>
    </recommendedName>
</protein>
<comment type="caution">
    <text evidence="9">The sequence shown here is derived from an EMBL/GenBank/DDBJ whole genome shotgun (WGS) entry which is preliminary data.</text>
</comment>
<dbReference type="CDD" id="cd01065">
    <property type="entry name" value="NAD_bind_Shikimate_DH"/>
    <property type="match status" value="1"/>
</dbReference>
<dbReference type="PANTHER" id="PTHR21089">
    <property type="entry name" value="SHIKIMATE DEHYDROGENASE"/>
    <property type="match status" value="1"/>
</dbReference>
<sequence>MTDPNTLYGLIGHPVGHVRSPAIFNAHLEANELPGRMVVFDYKPEALAVALDAFRQMQNLKGLFVTMPHKQTIASLLDGLTDMAAVAGAVNVVRRTSDGQLIGGQLDGPGFVTAMIAGGNHPGGKRSFIAGAGGVSAGICSALADSNVRSIMISNRSLERGRDLRNRLQKAFPATEFAVTDAQPDETIDILINATSVGINPGDPLPISLDGIRQGIFVGDVVNLPKGTPFIAKARDLNCKVQSGDAMFRPQIQLALDFFRSA</sequence>
<keyword evidence="10" id="KW-1185">Reference proteome</keyword>
<evidence type="ECO:0000256" key="6">
    <source>
        <dbReference type="ARBA" id="ARBA00049442"/>
    </source>
</evidence>
<dbReference type="OrthoDB" id="7873617at2"/>
<dbReference type="PANTHER" id="PTHR21089:SF1">
    <property type="entry name" value="BIFUNCTIONAL 3-DEHYDROQUINATE DEHYDRATASE_SHIKIMATE DEHYDROGENASE, CHLOROPLASTIC"/>
    <property type="match status" value="1"/>
</dbReference>
<evidence type="ECO:0000256" key="5">
    <source>
        <dbReference type="ARBA" id="ARBA00023141"/>
    </source>
</evidence>
<dbReference type="UniPathway" id="UPA00053">
    <property type="reaction ID" value="UER00087"/>
</dbReference>
<dbReference type="GO" id="GO:0019632">
    <property type="term" value="P:shikimate metabolic process"/>
    <property type="evidence" value="ECO:0007669"/>
    <property type="project" value="TreeGrafter"/>
</dbReference>
<keyword evidence="5" id="KW-0028">Amino-acid biosynthesis</keyword>
<dbReference type="InterPro" id="IPR013708">
    <property type="entry name" value="Shikimate_DH-bd_N"/>
</dbReference>
<dbReference type="EC" id="1.1.1.25" evidence="2"/>
<organism evidence="9 10">
    <name type="scientific">Microvirga vignae</name>
    <dbReference type="NCBI Taxonomy" id="1225564"/>
    <lineage>
        <taxon>Bacteria</taxon>
        <taxon>Pseudomonadati</taxon>
        <taxon>Pseudomonadota</taxon>
        <taxon>Alphaproteobacteria</taxon>
        <taxon>Hyphomicrobiales</taxon>
        <taxon>Methylobacteriaceae</taxon>
        <taxon>Microvirga</taxon>
    </lineage>
</organism>
<accession>A0A0H1R9S0</accession>
<proteinExistence type="predicted"/>
<comment type="catalytic activity">
    <reaction evidence="6">
        <text>shikimate + NADP(+) = 3-dehydroshikimate + NADPH + H(+)</text>
        <dbReference type="Rhea" id="RHEA:17737"/>
        <dbReference type="ChEBI" id="CHEBI:15378"/>
        <dbReference type="ChEBI" id="CHEBI:16630"/>
        <dbReference type="ChEBI" id="CHEBI:36208"/>
        <dbReference type="ChEBI" id="CHEBI:57783"/>
        <dbReference type="ChEBI" id="CHEBI:58349"/>
        <dbReference type="EC" id="1.1.1.25"/>
    </reaction>
</comment>
<comment type="pathway">
    <text evidence="1">Metabolic intermediate biosynthesis; chorismate biosynthesis; chorismate from D-erythrose 4-phosphate and phosphoenolpyruvate: step 4/7.</text>
</comment>
<evidence type="ECO:0000256" key="1">
    <source>
        <dbReference type="ARBA" id="ARBA00004871"/>
    </source>
</evidence>
<dbReference type="SUPFAM" id="SSF53223">
    <property type="entry name" value="Aminoacid dehydrogenase-like, N-terminal domain"/>
    <property type="match status" value="1"/>
</dbReference>
<dbReference type="InterPro" id="IPR046346">
    <property type="entry name" value="Aminoacid_DH-like_N_sf"/>
</dbReference>
<dbReference type="Pfam" id="PF08501">
    <property type="entry name" value="Shikimate_dh_N"/>
    <property type="match status" value="1"/>
</dbReference>
<evidence type="ECO:0000313" key="10">
    <source>
        <dbReference type="Proteomes" id="UP000035489"/>
    </source>
</evidence>
<dbReference type="STRING" id="1225564.AA309_19065"/>
<dbReference type="GO" id="GO:0009423">
    <property type="term" value="P:chorismate biosynthetic process"/>
    <property type="evidence" value="ECO:0007669"/>
    <property type="project" value="UniProtKB-UniPathway"/>
</dbReference>
<dbReference type="InterPro" id="IPR006151">
    <property type="entry name" value="Shikm_DH/Glu-tRNA_Rdtase"/>
</dbReference>
<dbReference type="Gene3D" id="3.40.50.10860">
    <property type="entry name" value="Leucine Dehydrogenase, chain A, domain 1"/>
    <property type="match status" value="1"/>
</dbReference>
<evidence type="ECO:0000256" key="4">
    <source>
        <dbReference type="ARBA" id="ARBA00023002"/>
    </source>
</evidence>
<evidence type="ECO:0000256" key="2">
    <source>
        <dbReference type="ARBA" id="ARBA00012962"/>
    </source>
</evidence>
<feature type="domain" description="Shikimate dehydrogenase substrate binding N-terminal" evidence="8">
    <location>
        <begin position="10"/>
        <end position="93"/>
    </location>
</feature>
<dbReference type="GO" id="GO:0009073">
    <property type="term" value="P:aromatic amino acid family biosynthetic process"/>
    <property type="evidence" value="ECO:0007669"/>
    <property type="project" value="UniProtKB-KW"/>
</dbReference>
<keyword evidence="3" id="KW-0521">NADP</keyword>
<name>A0A0H1R9S0_9HYPH</name>
<dbReference type="GO" id="GO:0004764">
    <property type="term" value="F:shikimate 3-dehydrogenase (NADP+) activity"/>
    <property type="evidence" value="ECO:0007669"/>
    <property type="project" value="UniProtKB-EC"/>
</dbReference>
<dbReference type="AlphaFoldDB" id="A0A0H1R9S0"/>
<dbReference type="InterPro" id="IPR036291">
    <property type="entry name" value="NAD(P)-bd_dom_sf"/>
</dbReference>
<reference evidence="9 10" key="1">
    <citation type="submission" date="2015-05" db="EMBL/GenBank/DDBJ databases">
        <title>Draft genome sequence of Microvirga vignae strain BR3299, a novel nitrogen fixing bacteria isolated from Brazil semi-aired region.</title>
        <authorList>
            <person name="Zilli J.E."/>
            <person name="Passos S.R."/>
            <person name="Leite J."/>
            <person name="Baldani J.I."/>
            <person name="Xavier G.R."/>
            <person name="Rumjaneck N.G."/>
            <person name="Simoes-Araujo J.L."/>
        </authorList>
    </citation>
    <scope>NUCLEOTIDE SEQUENCE [LARGE SCALE GENOMIC DNA]</scope>
    <source>
        <strain evidence="9 10">BR3299</strain>
    </source>
</reference>
<dbReference type="SUPFAM" id="SSF51735">
    <property type="entry name" value="NAD(P)-binding Rossmann-fold domains"/>
    <property type="match status" value="1"/>
</dbReference>
<dbReference type="Gene3D" id="3.40.50.720">
    <property type="entry name" value="NAD(P)-binding Rossmann-like Domain"/>
    <property type="match status" value="1"/>
</dbReference>
<dbReference type="PATRIC" id="fig|1225564.3.peg.5095"/>